<protein>
    <submittedName>
        <fullName evidence="1">Uncharacterized protein</fullName>
    </submittedName>
</protein>
<gene>
    <name evidence="1" type="ORF">RIMI_LOCUS14593612</name>
</gene>
<comment type="caution">
    <text evidence="1">The sequence shown here is derived from an EMBL/GenBank/DDBJ whole genome shotgun (WGS) entry which is preliminary data.</text>
</comment>
<proteinExistence type="predicted"/>
<organism evidence="1 2">
    <name type="scientific">Ranitomeya imitator</name>
    <name type="common">mimic poison frog</name>
    <dbReference type="NCBI Taxonomy" id="111125"/>
    <lineage>
        <taxon>Eukaryota</taxon>
        <taxon>Metazoa</taxon>
        <taxon>Chordata</taxon>
        <taxon>Craniata</taxon>
        <taxon>Vertebrata</taxon>
        <taxon>Euteleostomi</taxon>
        <taxon>Amphibia</taxon>
        <taxon>Batrachia</taxon>
        <taxon>Anura</taxon>
        <taxon>Neobatrachia</taxon>
        <taxon>Hyloidea</taxon>
        <taxon>Dendrobatidae</taxon>
        <taxon>Dendrobatinae</taxon>
        <taxon>Ranitomeya</taxon>
    </lineage>
</organism>
<keyword evidence="2" id="KW-1185">Reference proteome</keyword>
<evidence type="ECO:0000313" key="1">
    <source>
        <dbReference type="EMBL" id="CAJ0954168.1"/>
    </source>
</evidence>
<reference evidence="1" key="1">
    <citation type="submission" date="2023-07" db="EMBL/GenBank/DDBJ databases">
        <authorList>
            <person name="Stuckert A."/>
        </authorList>
    </citation>
    <scope>NUCLEOTIDE SEQUENCE</scope>
</reference>
<dbReference type="EMBL" id="CAUEEQ010037895">
    <property type="protein sequence ID" value="CAJ0954168.1"/>
    <property type="molecule type" value="Genomic_DNA"/>
</dbReference>
<sequence length="18" mass="2113">MFQVCYQMTEITGHTKVP</sequence>
<name>A0ABN9LYF0_9NEOB</name>
<dbReference type="Proteomes" id="UP001176940">
    <property type="component" value="Unassembled WGS sequence"/>
</dbReference>
<evidence type="ECO:0000313" key="2">
    <source>
        <dbReference type="Proteomes" id="UP001176940"/>
    </source>
</evidence>
<accession>A0ABN9LYF0</accession>